<evidence type="ECO:0000256" key="4">
    <source>
        <dbReference type="ARBA" id="ARBA00022970"/>
    </source>
</evidence>
<dbReference type="InterPro" id="IPR004756">
    <property type="entry name" value="AA_permease"/>
</dbReference>
<proteinExistence type="predicted"/>
<dbReference type="InterPro" id="IPR004840">
    <property type="entry name" value="Amino_acid_permease_CS"/>
</dbReference>
<feature type="region of interest" description="Disordered" evidence="7">
    <location>
        <begin position="528"/>
        <end position="550"/>
    </location>
</feature>
<dbReference type="OrthoDB" id="2417308at2759"/>
<feature type="transmembrane region" description="Helical" evidence="8">
    <location>
        <begin position="234"/>
        <end position="258"/>
    </location>
</feature>
<dbReference type="AlphaFoldDB" id="A0A9P4I615"/>
<comment type="caution">
    <text evidence="9">The sequence shown here is derived from an EMBL/GenBank/DDBJ whole genome shotgun (WGS) entry which is preliminary data.</text>
</comment>
<evidence type="ECO:0000256" key="1">
    <source>
        <dbReference type="ARBA" id="ARBA00004141"/>
    </source>
</evidence>
<dbReference type="Pfam" id="PF13520">
    <property type="entry name" value="AA_permease_2"/>
    <property type="match status" value="1"/>
</dbReference>
<dbReference type="NCBIfam" id="TIGR00907">
    <property type="entry name" value="2A0304"/>
    <property type="match status" value="1"/>
</dbReference>
<evidence type="ECO:0000256" key="6">
    <source>
        <dbReference type="ARBA" id="ARBA00023136"/>
    </source>
</evidence>
<feature type="transmembrane region" description="Helical" evidence="8">
    <location>
        <begin position="399"/>
        <end position="418"/>
    </location>
</feature>
<feature type="compositionally biased region" description="Acidic residues" evidence="7">
    <location>
        <begin position="541"/>
        <end position="550"/>
    </location>
</feature>
<dbReference type="PROSITE" id="PS00218">
    <property type="entry name" value="AMINO_ACID_PERMEASE_1"/>
    <property type="match status" value="1"/>
</dbReference>
<protein>
    <submittedName>
        <fullName evidence="9">Amino acid permease</fullName>
    </submittedName>
</protein>
<feature type="transmembrane region" description="Helical" evidence="8">
    <location>
        <begin position="470"/>
        <end position="491"/>
    </location>
</feature>
<evidence type="ECO:0000313" key="9">
    <source>
        <dbReference type="EMBL" id="KAF2094128.1"/>
    </source>
</evidence>
<dbReference type="GO" id="GO:0016020">
    <property type="term" value="C:membrane"/>
    <property type="evidence" value="ECO:0007669"/>
    <property type="project" value="UniProtKB-SubCell"/>
</dbReference>
<feature type="transmembrane region" description="Helical" evidence="8">
    <location>
        <begin position="192"/>
        <end position="214"/>
    </location>
</feature>
<feature type="transmembrane region" description="Helical" evidence="8">
    <location>
        <begin position="270"/>
        <end position="293"/>
    </location>
</feature>
<keyword evidence="6 8" id="KW-0472">Membrane</keyword>
<reference evidence="9" key="1">
    <citation type="journal article" date="2020" name="Stud. Mycol.">
        <title>101 Dothideomycetes genomes: a test case for predicting lifestyles and emergence of pathogens.</title>
        <authorList>
            <person name="Haridas S."/>
            <person name="Albert R."/>
            <person name="Binder M."/>
            <person name="Bloem J."/>
            <person name="Labutti K."/>
            <person name="Salamov A."/>
            <person name="Andreopoulos B."/>
            <person name="Baker S."/>
            <person name="Barry K."/>
            <person name="Bills G."/>
            <person name="Bluhm B."/>
            <person name="Cannon C."/>
            <person name="Castanera R."/>
            <person name="Culley D."/>
            <person name="Daum C."/>
            <person name="Ezra D."/>
            <person name="Gonzalez J."/>
            <person name="Henrissat B."/>
            <person name="Kuo A."/>
            <person name="Liang C."/>
            <person name="Lipzen A."/>
            <person name="Lutzoni F."/>
            <person name="Magnuson J."/>
            <person name="Mondo S."/>
            <person name="Nolan M."/>
            <person name="Ohm R."/>
            <person name="Pangilinan J."/>
            <person name="Park H.-J."/>
            <person name="Ramirez L."/>
            <person name="Alfaro M."/>
            <person name="Sun H."/>
            <person name="Tritt A."/>
            <person name="Yoshinaga Y."/>
            <person name="Zwiers L.-H."/>
            <person name="Turgeon B."/>
            <person name="Goodwin S."/>
            <person name="Spatafora J."/>
            <person name="Crous P."/>
            <person name="Grigoriev I."/>
        </authorList>
    </citation>
    <scope>NUCLEOTIDE SEQUENCE</scope>
    <source>
        <strain evidence="9">CBS 133067</strain>
    </source>
</reference>
<dbReference type="InterPro" id="IPR002293">
    <property type="entry name" value="AA/rel_permease1"/>
</dbReference>
<evidence type="ECO:0000256" key="8">
    <source>
        <dbReference type="SAM" id="Phobius"/>
    </source>
</evidence>
<feature type="transmembrane region" description="Helical" evidence="8">
    <location>
        <begin position="319"/>
        <end position="340"/>
    </location>
</feature>
<feature type="transmembrane region" description="Helical" evidence="8">
    <location>
        <begin position="37"/>
        <end position="58"/>
    </location>
</feature>
<feature type="transmembrane region" description="Helical" evidence="8">
    <location>
        <begin position="129"/>
        <end position="151"/>
    </location>
</feature>
<evidence type="ECO:0000313" key="10">
    <source>
        <dbReference type="Proteomes" id="UP000799772"/>
    </source>
</evidence>
<dbReference type="PIRSF" id="PIRSF006060">
    <property type="entry name" value="AA_transporter"/>
    <property type="match status" value="1"/>
</dbReference>
<dbReference type="Gene3D" id="1.20.1740.10">
    <property type="entry name" value="Amino acid/polyamine transporter I"/>
    <property type="match status" value="1"/>
</dbReference>
<feature type="transmembrane region" description="Helical" evidence="8">
    <location>
        <begin position="70"/>
        <end position="92"/>
    </location>
</feature>
<dbReference type="FunFam" id="1.20.1740.10:FF:000046">
    <property type="entry name" value="Amino-acid permease, putative"/>
    <property type="match status" value="1"/>
</dbReference>
<evidence type="ECO:0000256" key="2">
    <source>
        <dbReference type="ARBA" id="ARBA00022448"/>
    </source>
</evidence>
<dbReference type="PANTHER" id="PTHR45649">
    <property type="entry name" value="AMINO-ACID PERMEASE BAT1"/>
    <property type="match status" value="1"/>
</dbReference>
<keyword evidence="5 8" id="KW-1133">Transmembrane helix</keyword>
<comment type="subcellular location">
    <subcellularLocation>
        <location evidence="1">Membrane</location>
        <topology evidence="1">Multi-pass membrane protein</topology>
    </subcellularLocation>
</comment>
<keyword evidence="3 8" id="KW-0812">Transmembrane</keyword>
<evidence type="ECO:0000256" key="7">
    <source>
        <dbReference type="SAM" id="MobiDB-lite"/>
    </source>
</evidence>
<name>A0A9P4I615_9PEZI</name>
<accession>A0A9P4I615</accession>
<feature type="transmembrane region" description="Helical" evidence="8">
    <location>
        <begin position="163"/>
        <end position="180"/>
    </location>
</feature>
<dbReference type="GO" id="GO:0006865">
    <property type="term" value="P:amino acid transport"/>
    <property type="evidence" value="ECO:0007669"/>
    <property type="project" value="UniProtKB-KW"/>
</dbReference>
<feature type="transmembrane region" description="Helical" evidence="8">
    <location>
        <begin position="439"/>
        <end position="464"/>
    </location>
</feature>
<dbReference type="GO" id="GO:0015101">
    <property type="term" value="F:organic cation transmembrane transporter activity"/>
    <property type="evidence" value="ECO:0007669"/>
    <property type="project" value="UniProtKB-ARBA"/>
</dbReference>
<keyword evidence="4" id="KW-0029">Amino-acid transport</keyword>
<evidence type="ECO:0000256" key="3">
    <source>
        <dbReference type="ARBA" id="ARBA00022692"/>
    </source>
</evidence>
<keyword evidence="10" id="KW-1185">Reference proteome</keyword>
<dbReference type="PANTHER" id="PTHR45649:SF14">
    <property type="entry name" value="GABA PERMEASE"/>
    <property type="match status" value="1"/>
</dbReference>
<sequence>MKPRRPSSNIRRTSVHEDAAQLAAFGHQQELKRNFSFISMLGLGFAILNSWTALAASLSLALPSGGPTSVIWGLVTAGICNLCLAASLAEFLSAFPTSAGQYHWAAIVSPRRWVPITSWITGWINTAGWIALTATGGLLGSQLVVGIISFMNASYSPQRWHQFLIYVGYNIFSFLVNAFLTSTLPLVTKSAFIWSILGFVVISITVLACASPNYQSGDFVYRDFINQTGWPDGLAWLLGLLQGGLGLTGFDAVAHMIEEIPQPTIEGPKIMIFCVGIGLFTGFVFLSVLLFVLKDVNNVIDSAAGPVLQIFYDATGNKAGSICLLMFPLVCLLFATTSIMTTSSRMTYAFARDGGLPFSKFFAKVHPKLNVPLNALYLTTGLVIIFGCIFLGSSSAFNAIVSASVVALGITYAIPPAINCIRGRKMLPETRAFVLPGPWGWVCNLIGIAYTILTTVLFVFPPALPVTGSNMNYCIAAFAIILIISVFQWYIDGRKNFNGPYIDESVFKVTYVDRLDINTVITPAAREENIDEDIPSRDEKFEEEEEKSIA</sequence>
<evidence type="ECO:0000256" key="5">
    <source>
        <dbReference type="ARBA" id="ARBA00022989"/>
    </source>
</evidence>
<keyword evidence="2" id="KW-0813">Transport</keyword>
<gene>
    <name evidence="9" type="ORF">NA57DRAFT_60768</name>
</gene>
<dbReference type="EMBL" id="ML978135">
    <property type="protein sequence ID" value="KAF2094128.1"/>
    <property type="molecule type" value="Genomic_DNA"/>
</dbReference>
<dbReference type="Proteomes" id="UP000799772">
    <property type="component" value="Unassembled WGS sequence"/>
</dbReference>
<feature type="transmembrane region" description="Helical" evidence="8">
    <location>
        <begin position="374"/>
        <end position="393"/>
    </location>
</feature>
<organism evidence="9 10">
    <name type="scientific">Rhizodiscina lignyota</name>
    <dbReference type="NCBI Taxonomy" id="1504668"/>
    <lineage>
        <taxon>Eukaryota</taxon>
        <taxon>Fungi</taxon>
        <taxon>Dikarya</taxon>
        <taxon>Ascomycota</taxon>
        <taxon>Pezizomycotina</taxon>
        <taxon>Dothideomycetes</taxon>
        <taxon>Pleosporomycetidae</taxon>
        <taxon>Aulographales</taxon>
        <taxon>Rhizodiscinaceae</taxon>
        <taxon>Rhizodiscina</taxon>
    </lineage>
</organism>